<comment type="cofactor">
    <cofactor evidence="1">
        <name>Zn(2+)</name>
        <dbReference type="ChEBI" id="CHEBI:29105"/>
    </cofactor>
</comment>
<dbReference type="InterPro" id="IPR004183">
    <property type="entry name" value="Xdiol_dOase_suB"/>
</dbReference>
<accession>R7YKE5</accession>
<dbReference type="Proteomes" id="UP000016924">
    <property type="component" value="Unassembled WGS sequence"/>
</dbReference>
<evidence type="ECO:0000256" key="1">
    <source>
        <dbReference type="ARBA" id="ARBA00001947"/>
    </source>
</evidence>
<proteinExistence type="inferred from homology"/>
<protein>
    <recommendedName>
        <fullName evidence="6">Extradiol ring-cleavage dioxygenase class III enzyme subunit B domain-containing protein</fullName>
    </recommendedName>
</protein>
<keyword evidence="5" id="KW-0560">Oxidoreductase</keyword>
<dbReference type="Pfam" id="PF02900">
    <property type="entry name" value="LigB"/>
    <property type="match status" value="1"/>
</dbReference>
<feature type="domain" description="Extradiol ring-cleavage dioxygenase class III enzyme subunit B" evidence="6">
    <location>
        <begin position="25"/>
        <end position="260"/>
    </location>
</feature>
<dbReference type="EMBL" id="JH767558">
    <property type="protein sequence ID" value="EON62397.1"/>
    <property type="molecule type" value="Genomic_DNA"/>
</dbReference>
<evidence type="ECO:0000256" key="2">
    <source>
        <dbReference type="ARBA" id="ARBA00007581"/>
    </source>
</evidence>
<evidence type="ECO:0000256" key="3">
    <source>
        <dbReference type="ARBA" id="ARBA00022723"/>
    </source>
</evidence>
<dbReference type="PIRSF" id="PIRSF006157">
    <property type="entry name" value="Doxgns_DODA"/>
    <property type="match status" value="1"/>
</dbReference>
<dbReference type="GO" id="GO:0008198">
    <property type="term" value="F:ferrous iron binding"/>
    <property type="evidence" value="ECO:0007669"/>
    <property type="project" value="InterPro"/>
</dbReference>
<evidence type="ECO:0000256" key="4">
    <source>
        <dbReference type="ARBA" id="ARBA00022833"/>
    </source>
</evidence>
<dbReference type="Gene3D" id="3.40.830.10">
    <property type="entry name" value="LigB-like"/>
    <property type="match status" value="1"/>
</dbReference>
<reference evidence="8" key="1">
    <citation type="submission" date="2012-06" db="EMBL/GenBank/DDBJ databases">
        <title>The genome sequence of Coniosporium apollinis CBS 100218.</title>
        <authorList>
            <consortium name="The Broad Institute Genome Sequencing Platform"/>
            <person name="Cuomo C."/>
            <person name="Gorbushina A."/>
            <person name="Noack S."/>
            <person name="Walker B."/>
            <person name="Young S.K."/>
            <person name="Zeng Q."/>
            <person name="Gargeya S."/>
            <person name="Fitzgerald M."/>
            <person name="Haas B."/>
            <person name="Abouelleil A."/>
            <person name="Alvarado L."/>
            <person name="Arachchi H.M."/>
            <person name="Berlin A.M."/>
            <person name="Chapman S.B."/>
            <person name="Goldberg J."/>
            <person name="Griggs A."/>
            <person name="Gujja S."/>
            <person name="Hansen M."/>
            <person name="Howarth C."/>
            <person name="Imamovic A."/>
            <person name="Larimer J."/>
            <person name="McCowan C."/>
            <person name="Montmayeur A."/>
            <person name="Murphy C."/>
            <person name="Neiman D."/>
            <person name="Pearson M."/>
            <person name="Priest M."/>
            <person name="Roberts A."/>
            <person name="Saif S."/>
            <person name="Shea T."/>
            <person name="Sisk P."/>
            <person name="Sykes S."/>
            <person name="Wortman J."/>
            <person name="Nusbaum C."/>
            <person name="Birren B."/>
        </authorList>
    </citation>
    <scope>NUCLEOTIDE SEQUENCE [LARGE SCALE GENOMIC DNA]</scope>
    <source>
        <strain evidence="8">CBS 100218</strain>
    </source>
</reference>
<dbReference type="STRING" id="1168221.R7YKE5"/>
<dbReference type="GeneID" id="19898930"/>
<name>R7YKE5_CONA1</name>
<dbReference type="GO" id="GO:0008270">
    <property type="term" value="F:zinc ion binding"/>
    <property type="evidence" value="ECO:0007669"/>
    <property type="project" value="InterPro"/>
</dbReference>
<comment type="similarity">
    <text evidence="2">Belongs to the DODA-type extradiol aromatic ring-opening dioxygenase family.</text>
</comment>
<dbReference type="PANTHER" id="PTHR30096:SF0">
    <property type="entry name" value="4,5-DOPA DIOXYGENASE EXTRADIOL-LIKE PROTEIN"/>
    <property type="match status" value="1"/>
</dbReference>
<evidence type="ECO:0000313" key="8">
    <source>
        <dbReference type="Proteomes" id="UP000016924"/>
    </source>
</evidence>
<evidence type="ECO:0000256" key="5">
    <source>
        <dbReference type="ARBA" id="ARBA00023002"/>
    </source>
</evidence>
<dbReference type="AlphaFoldDB" id="R7YKE5"/>
<gene>
    <name evidence="7" type="ORF">W97_01619</name>
</gene>
<dbReference type="CDD" id="cd07363">
    <property type="entry name" value="45_DOPA_Dioxygenase"/>
    <property type="match status" value="1"/>
</dbReference>
<keyword evidence="3" id="KW-0479">Metal-binding</keyword>
<dbReference type="SUPFAM" id="SSF53213">
    <property type="entry name" value="LigB-like"/>
    <property type="match status" value="1"/>
</dbReference>
<dbReference type="InterPro" id="IPR014436">
    <property type="entry name" value="Extradiol_dOase_DODA"/>
</dbReference>
<evidence type="ECO:0000313" key="7">
    <source>
        <dbReference type="EMBL" id="EON62397.1"/>
    </source>
</evidence>
<organism evidence="7 8">
    <name type="scientific">Coniosporium apollinis (strain CBS 100218)</name>
    <name type="common">Rock-inhabiting black yeast</name>
    <dbReference type="NCBI Taxonomy" id="1168221"/>
    <lineage>
        <taxon>Eukaryota</taxon>
        <taxon>Fungi</taxon>
        <taxon>Dikarya</taxon>
        <taxon>Ascomycota</taxon>
        <taxon>Pezizomycotina</taxon>
        <taxon>Dothideomycetes</taxon>
        <taxon>Dothideomycetes incertae sedis</taxon>
        <taxon>Coniosporium</taxon>
    </lineage>
</organism>
<dbReference type="HOGENOM" id="CLU_046582_0_0_1"/>
<dbReference type="OMA" id="AGPCFFM"/>
<keyword evidence="8" id="KW-1185">Reference proteome</keyword>
<dbReference type="RefSeq" id="XP_007777714.1">
    <property type="nucleotide sequence ID" value="XM_007779524.1"/>
</dbReference>
<dbReference type="eggNOG" id="ENOG502QS66">
    <property type="taxonomic scope" value="Eukaryota"/>
</dbReference>
<dbReference type="OrthoDB" id="7396853at2759"/>
<sequence>MPRAPVLSISHGGGPFPILGDPSHKAIVHSLSTRAPKILRLGTADAPRAIVLVTAHWSERNPTISNGKKHRLEFDYYGFPDEAYKLRYDAPGSPEVAEEVFKVLEQAGMKPEMDEERGWDHGVFIPMLLINPAANIPIVQMSVLSSESAADHYRMGVALSKLRDSNIAIIGSGFASFHNLRLMFSGIMNDPTFKGKNDAWSEAVLDAVTTLDAEERGWKMEAWRQWPGAYEMHPRGGADHFLPLVVCAGAGGEGKADSYKDDFMGLEMYSYYWT</sequence>
<keyword evidence="4" id="KW-0862">Zinc</keyword>
<evidence type="ECO:0000259" key="6">
    <source>
        <dbReference type="Pfam" id="PF02900"/>
    </source>
</evidence>
<dbReference type="GO" id="GO:0016702">
    <property type="term" value="F:oxidoreductase activity, acting on single donors with incorporation of molecular oxygen, incorporation of two atoms of oxygen"/>
    <property type="evidence" value="ECO:0007669"/>
    <property type="project" value="UniProtKB-ARBA"/>
</dbReference>
<dbReference type="PANTHER" id="PTHR30096">
    <property type="entry name" value="4,5-DOPA DIOXYGENASE EXTRADIOL-LIKE PROTEIN"/>
    <property type="match status" value="1"/>
</dbReference>